<reference evidence="14" key="3">
    <citation type="journal article" date="2017" name="Nature">
        <title>Genome sequence of the progenitor of the wheat D genome Aegilops tauschii.</title>
        <authorList>
            <person name="Luo M.C."/>
            <person name="Gu Y.Q."/>
            <person name="Puiu D."/>
            <person name="Wang H."/>
            <person name="Twardziok S.O."/>
            <person name="Deal K.R."/>
            <person name="Huo N."/>
            <person name="Zhu T."/>
            <person name="Wang L."/>
            <person name="Wang Y."/>
            <person name="McGuire P.E."/>
            <person name="Liu S."/>
            <person name="Long H."/>
            <person name="Ramasamy R.K."/>
            <person name="Rodriguez J.C."/>
            <person name="Van S.L."/>
            <person name="Yuan L."/>
            <person name="Wang Z."/>
            <person name="Xia Z."/>
            <person name="Xiao L."/>
            <person name="Anderson O.D."/>
            <person name="Ouyang S."/>
            <person name="Liang Y."/>
            <person name="Zimin A.V."/>
            <person name="Pertea G."/>
            <person name="Qi P."/>
            <person name="Bennetzen J.L."/>
            <person name="Dai X."/>
            <person name="Dawson M.W."/>
            <person name="Muller H.G."/>
            <person name="Kugler K."/>
            <person name="Rivarola-Duarte L."/>
            <person name="Spannagl M."/>
            <person name="Mayer K.F.X."/>
            <person name="Lu F.H."/>
            <person name="Bevan M.W."/>
            <person name="Leroy P."/>
            <person name="Li P."/>
            <person name="You F.M."/>
            <person name="Sun Q."/>
            <person name="Liu Z."/>
            <person name="Lyons E."/>
            <person name="Wicker T."/>
            <person name="Salzberg S.L."/>
            <person name="Devos K.M."/>
            <person name="Dvorak J."/>
        </authorList>
    </citation>
    <scope>NUCLEOTIDE SEQUENCE [LARGE SCALE GENOMIC DNA]</scope>
    <source>
        <strain evidence="14">cv. AL8/78</strain>
    </source>
</reference>
<reference evidence="15" key="1">
    <citation type="journal article" date="2014" name="Science">
        <title>Ancient hybridizations among the ancestral genomes of bread wheat.</title>
        <authorList>
            <consortium name="International Wheat Genome Sequencing Consortium,"/>
            <person name="Marcussen T."/>
            <person name="Sandve S.R."/>
            <person name="Heier L."/>
            <person name="Spannagl M."/>
            <person name="Pfeifer M."/>
            <person name="Jakobsen K.S."/>
            <person name="Wulff B.B."/>
            <person name="Steuernagel B."/>
            <person name="Mayer K.F."/>
            <person name="Olsen O.A."/>
        </authorList>
    </citation>
    <scope>NUCLEOTIDE SEQUENCE [LARGE SCALE GENOMIC DNA]</scope>
    <source>
        <strain evidence="15">cv. AL8/78</strain>
    </source>
</reference>
<dbReference type="EC" id="2.3.2.27" evidence="11"/>
<dbReference type="GO" id="GO:0061630">
    <property type="term" value="F:ubiquitin protein ligase activity"/>
    <property type="evidence" value="ECO:0007669"/>
    <property type="project" value="UniProtKB-UniRule"/>
</dbReference>
<dbReference type="UniPathway" id="UPA00143"/>
<organism evidence="14 15">
    <name type="scientific">Aegilops tauschii subsp. strangulata</name>
    <name type="common">Goatgrass</name>
    <dbReference type="NCBI Taxonomy" id="200361"/>
    <lineage>
        <taxon>Eukaryota</taxon>
        <taxon>Viridiplantae</taxon>
        <taxon>Streptophyta</taxon>
        <taxon>Embryophyta</taxon>
        <taxon>Tracheophyta</taxon>
        <taxon>Spermatophyta</taxon>
        <taxon>Magnoliopsida</taxon>
        <taxon>Liliopsida</taxon>
        <taxon>Poales</taxon>
        <taxon>Poaceae</taxon>
        <taxon>BOP clade</taxon>
        <taxon>Pooideae</taxon>
        <taxon>Triticodae</taxon>
        <taxon>Triticeae</taxon>
        <taxon>Triticinae</taxon>
        <taxon>Aegilops</taxon>
    </lineage>
</organism>
<feature type="region of interest" description="Disordered" evidence="12">
    <location>
        <begin position="141"/>
        <end position="178"/>
    </location>
</feature>
<evidence type="ECO:0000256" key="1">
    <source>
        <dbReference type="ARBA" id="ARBA00000900"/>
    </source>
</evidence>
<evidence type="ECO:0000256" key="4">
    <source>
        <dbReference type="ARBA" id="ARBA00022679"/>
    </source>
</evidence>
<dbReference type="SUPFAM" id="SSF57850">
    <property type="entry name" value="RING/U-box"/>
    <property type="match status" value="1"/>
</dbReference>
<dbReference type="Gene3D" id="3.30.40.10">
    <property type="entry name" value="Zinc/RING finger domain, C3HC4 (zinc finger)"/>
    <property type="match status" value="1"/>
</dbReference>
<evidence type="ECO:0000256" key="10">
    <source>
        <dbReference type="PROSITE-ProRule" id="PRU00175"/>
    </source>
</evidence>
<dbReference type="InterPro" id="IPR018957">
    <property type="entry name" value="Znf_C3HC4_RING-type"/>
</dbReference>
<dbReference type="Proteomes" id="UP000015105">
    <property type="component" value="Chromosome 2D"/>
</dbReference>
<dbReference type="InterPro" id="IPR017907">
    <property type="entry name" value="Znf_RING_CS"/>
</dbReference>
<protein>
    <recommendedName>
        <fullName evidence="11">E3 ubiquitin-protein ligase RMA</fullName>
        <ecNumber evidence="11">2.3.2.27</ecNumber>
    </recommendedName>
    <alternativeName>
        <fullName evidence="11">Protein RING membrane-anchor</fullName>
    </alternativeName>
    <alternativeName>
        <fullName evidence="11">RING-type E3 ubiquitin transferase RMA</fullName>
    </alternativeName>
</protein>
<evidence type="ECO:0000256" key="11">
    <source>
        <dbReference type="RuleBase" id="RU369090"/>
    </source>
</evidence>
<proteinExistence type="predicted"/>
<dbReference type="PROSITE" id="PS50089">
    <property type="entry name" value="ZF_RING_2"/>
    <property type="match status" value="1"/>
</dbReference>
<evidence type="ECO:0000256" key="7">
    <source>
        <dbReference type="ARBA" id="ARBA00022786"/>
    </source>
</evidence>
<keyword evidence="15" id="KW-1185">Reference proteome</keyword>
<dbReference type="GO" id="GO:0005789">
    <property type="term" value="C:endoplasmic reticulum membrane"/>
    <property type="evidence" value="ECO:0007669"/>
    <property type="project" value="UniProtKB-SubCell"/>
</dbReference>
<dbReference type="SMART" id="SM00184">
    <property type="entry name" value="RING"/>
    <property type="match status" value="1"/>
</dbReference>
<dbReference type="PANTHER" id="PTHR12313">
    <property type="entry name" value="E3 UBIQUITIN-PROTEIN LIGASE RNF5-RELATED"/>
    <property type="match status" value="1"/>
</dbReference>
<dbReference type="InterPro" id="IPR013083">
    <property type="entry name" value="Znf_RING/FYVE/PHD"/>
</dbReference>
<dbReference type="FunFam" id="3.30.40.10:FF:000731">
    <property type="entry name" value="E3 ubiquitin-protein ligase RMA1"/>
    <property type="match status" value="1"/>
</dbReference>
<reference evidence="15" key="2">
    <citation type="journal article" date="2017" name="Nat. Plants">
        <title>The Aegilops tauschii genome reveals multiple impacts of transposons.</title>
        <authorList>
            <person name="Zhao G."/>
            <person name="Zou C."/>
            <person name="Li K."/>
            <person name="Wang K."/>
            <person name="Li T."/>
            <person name="Gao L."/>
            <person name="Zhang X."/>
            <person name="Wang H."/>
            <person name="Yang Z."/>
            <person name="Liu X."/>
            <person name="Jiang W."/>
            <person name="Mao L."/>
            <person name="Kong X."/>
            <person name="Jiao Y."/>
            <person name="Jia J."/>
        </authorList>
    </citation>
    <scope>NUCLEOTIDE SEQUENCE [LARGE SCALE GENOMIC DNA]</scope>
    <source>
        <strain evidence="15">cv. AL8/78</strain>
    </source>
</reference>
<dbReference type="Gramene" id="AET2Gv20833400.5">
    <property type="protein sequence ID" value="AET2Gv20833400.5"/>
    <property type="gene ID" value="AET2Gv20833400"/>
</dbReference>
<dbReference type="GO" id="GO:0016567">
    <property type="term" value="P:protein ubiquitination"/>
    <property type="evidence" value="ECO:0007669"/>
    <property type="project" value="UniProtKB-UniPathway"/>
</dbReference>
<comment type="function">
    <text evidence="11">E3 ubiquitin-protein ligase.</text>
</comment>
<reference evidence="14" key="5">
    <citation type="journal article" date="2021" name="G3 (Bethesda)">
        <title>Aegilops tauschii genome assembly Aet v5.0 features greater sequence contiguity and improved annotation.</title>
        <authorList>
            <person name="Wang L."/>
            <person name="Zhu T."/>
            <person name="Rodriguez J.C."/>
            <person name="Deal K.R."/>
            <person name="Dubcovsky J."/>
            <person name="McGuire P.E."/>
            <person name="Lux T."/>
            <person name="Spannagl M."/>
            <person name="Mayer K.F.X."/>
            <person name="Baldrich P."/>
            <person name="Meyers B.C."/>
            <person name="Huo N."/>
            <person name="Gu Y.Q."/>
            <person name="Zhou H."/>
            <person name="Devos K.M."/>
            <person name="Bennetzen J.L."/>
            <person name="Unver T."/>
            <person name="Budak H."/>
            <person name="Gulick P.J."/>
            <person name="Galiba G."/>
            <person name="Kalapos B."/>
            <person name="Nelson D.R."/>
            <person name="Li P."/>
            <person name="You F.M."/>
            <person name="Luo M.C."/>
            <person name="Dvorak J."/>
        </authorList>
    </citation>
    <scope>NUCLEOTIDE SEQUENCE [LARGE SCALE GENOMIC DNA]</scope>
    <source>
        <strain evidence="14">cv. AL8/78</strain>
    </source>
</reference>
<dbReference type="GO" id="GO:0006511">
    <property type="term" value="P:ubiquitin-dependent protein catabolic process"/>
    <property type="evidence" value="ECO:0007669"/>
    <property type="project" value="UniProtKB-UniRule"/>
</dbReference>
<dbReference type="GO" id="GO:0008270">
    <property type="term" value="F:zinc ion binding"/>
    <property type="evidence" value="ECO:0007669"/>
    <property type="project" value="UniProtKB-KW"/>
</dbReference>
<keyword evidence="6 10" id="KW-0863">Zinc-finger</keyword>
<evidence type="ECO:0000256" key="5">
    <source>
        <dbReference type="ARBA" id="ARBA00022723"/>
    </source>
</evidence>
<dbReference type="EnsemblPlants" id="AET2Gv20833400.5">
    <property type="protein sequence ID" value="AET2Gv20833400.5"/>
    <property type="gene ID" value="AET2Gv20833400"/>
</dbReference>
<dbReference type="Pfam" id="PF00097">
    <property type="entry name" value="zf-C3HC4"/>
    <property type="match status" value="1"/>
</dbReference>
<evidence type="ECO:0000256" key="3">
    <source>
        <dbReference type="ARBA" id="ARBA00004906"/>
    </source>
</evidence>
<comment type="domain">
    <text evidence="11">The RING-type zinc finger domain is responsible for E3 ligase activity.</text>
</comment>
<feature type="compositionally biased region" description="Polar residues" evidence="12">
    <location>
        <begin position="163"/>
        <end position="172"/>
    </location>
</feature>
<feature type="domain" description="RING-type" evidence="13">
    <location>
        <begin position="54"/>
        <end position="105"/>
    </location>
</feature>
<reference evidence="14" key="4">
    <citation type="submission" date="2019-03" db="UniProtKB">
        <authorList>
            <consortium name="EnsemblPlants"/>
        </authorList>
    </citation>
    <scope>IDENTIFICATION</scope>
</reference>
<keyword evidence="8 11" id="KW-0862">Zinc</keyword>
<dbReference type="InterPro" id="IPR001841">
    <property type="entry name" value="Znf_RING"/>
</dbReference>
<evidence type="ECO:0000256" key="8">
    <source>
        <dbReference type="ARBA" id="ARBA00022833"/>
    </source>
</evidence>
<keyword evidence="7 11" id="KW-0833">Ubl conjugation pathway</keyword>
<name>A0A453CG44_AEGTS</name>
<dbReference type="InterPro" id="IPR045103">
    <property type="entry name" value="RNF5/RNF185-like"/>
</dbReference>
<keyword evidence="9" id="KW-0472">Membrane</keyword>
<comment type="pathway">
    <text evidence="3 11">Protein modification; protein ubiquitination.</text>
</comment>
<evidence type="ECO:0000313" key="15">
    <source>
        <dbReference type="Proteomes" id="UP000015105"/>
    </source>
</evidence>
<evidence type="ECO:0000259" key="13">
    <source>
        <dbReference type="PROSITE" id="PS50089"/>
    </source>
</evidence>
<sequence length="178" mass="18916">ATHSILIAMEGGGMDQVCMAAMTNQPPVSDNKLMKNISGEIPSAATAGSGSFDCNICLDFAADPVVTLCGHLYCWPCIYEWLRPLVVSASGANSTSARQQCPVCKAALSADSLVPLYGRGGSSKKSLDGTAIPRRPTVHRENVAHQHAQSSIDDNRHHHNVEPMSSTSSTLLRQWGVA</sequence>
<keyword evidence="4 11" id="KW-0808">Transferase</keyword>
<dbReference type="PROSITE" id="PS00518">
    <property type="entry name" value="ZF_RING_1"/>
    <property type="match status" value="1"/>
</dbReference>
<evidence type="ECO:0000313" key="14">
    <source>
        <dbReference type="EnsemblPlants" id="AET2Gv20833400.5"/>
    </source>
</evidence>
<evidence type="ECO:0000256" key="9">
    <source>
        <dbReference type="ARBA" id="ARBA00023136"/>
    </source>
</evidence>
<evidence type="ECO:0000256" key="12">
    <source>
        <dbReference type="SAM" id="MobiDB-lite"/>
    </source>
</evidence>
<evidence type="ECO:0000256" key="2">
    <source>
        <dbReference type="ARBA" id="ARBA00004308"/>
    </source>
</evidence>
<dbReference type="AlphaFoldDB" id="A0A453CG44"/>
<accession>A0A453CG44</accession>
<evidence type="ECO:0000256" key="6">
    <source>
        <dbReference type="ARBA" id="ARBA00022771"/>
    </source>
</evidence>
<keyword evidence="5 11" id="KW-0479">Metal-binding</keyword>
<keyword evidence="11" id="KW-0256">Endoplasmic reticulum</keyword>
<comment type="subcellular location">
    <subcellularLocation>
        <location evidence="2">Endomembrane system</location>
    </subcellularLocation>
    <subcellularLocation>
        <location evidence="11">Endoplasmic reticulum membrane</location>
        <topology evidence="11">Single-pass type IV membrane protein</topology>
    </subcellularLocation>
</comment>
<comment type="catalytic activity">
    <reaction evidence="1 11">
        <text>S-ubiquitinyl-[E2 ubiquitin-conjugating enzyme]-L-cysteine + [acceptor protein]-L-lysine = [E2 ubiquitin-conjugating enzyme]-L-cysteine + N(6)-ubiquitinyl-[acceptor protein]-L-lysine.</text>
        <dbReference type="EC" id="2.3.2.27"/>
    </reaction>
</comment>